<dbReference type="InterPro" id="IPR021886">
    <property type="entry name" value="MgsA_C"/>
</dbReference>
<evidence type="ECO:0000256" key="3">
    <source>
        <dbReference type="ARBA" id="ARBA00022705"/>
    </source>
</evidence>
<dbReference type="PANTHER" id="PTHR13779">
    <property type="entry name" value="WERNER HELICASE-INTERACTING PROTEIN 1 FAMILY MEMBER"/>
    <property type="match status" value="1"/>
</dbReference>
<dbReference type="RefSeq" id="WP_111730311.1">
    <property type="nucleotide sequence ID" value="NZ_QHKO01000005.1"/>
</dbReference>
<sequence length="449" mass="48275">MSSTHARQPLAERMRPSSLEEFVGQRHLLAQGKLLSSALSRGRLPSLILWGPPGCGKTTLARILSDEVGAQLAPLSAVSGGVKDIRQAVEQAGDLRRMLGQTTVLFVDEIHRFNKAQQDALLPHVEQGTVTLIGATTENPSFEVNAALLSRCRTLVLEALDDQAITSLLRQALVAPSRGLGLPDDALSDDALGALLNVAEGDARAALNTLELAATFAAARGSHTIEHPDVEEAAQQRVIRYDKAGDAHYNTVSAFIKSMRGSDPDAAVYYMVRMLEGGEDPLFVLRRMVIFASEDIGNADPGALRVALDAAEAFRFMGMPEGVLPMTQAVIYLACAPKSNSALTTYAAARKALQHSGNLPLPKHLLNAPTKLMANLGHGRGYKYPHNFSGNYVAGESYLPEDLQGQRFYQPGDNEVIPRPPGLDPDAEARRKAAQPEGPSPNPYHKNAT</sequence>
<keyword evidence="4" id="KW-0547">Nucleotide-binding</keyword>
<dbReference type="Gene3D" id="3.40.50.300">
    <property type="entry name" value="P-loop containing nucleotide triphosphate hydrolases"/>
    <property type="match status" value="1"/>
</dbReference>
<name>A0A328C7X4_9DELT</name>
<dbReference type="InterPro" id="IPR008824">
    <property type="entry name" value="RuvB-like_N"/>
</dbReference>
<dbReference type="SUPFAM" id="SSF48019">
    <property type="entry name" value="post-AAA+ oligomerization domain-like"/>
    <property type="match status" value="1"/>
</dbReference>
<dbReference type="AlphaFoldDB" id="A0A328C7X4"/>
<keyword evidence="9" id="KW-1185">Reference proteome</keyword>
<dbReference type="GO" id="GO:0017116">
    <property type="term" value="F:single-stranded DNA helicase activity"/>
    <property type="evidence" value="ECO:0007669"/>
    <property type="project" value="TreeGrafter"/>
</dbReference>
<dbReference type="GO" id="GO:0006310">
    <property type="term" value="P:DNA recombination"/>
    <property type="evidence" value="ECO:0007669"/>
    <property type="project" value="InterPro"/>
</dbReference>
<dbReference type="InterPro" id="IPR003593">
    <property type="entry name" value="AAA+_ATPase"/>
</dbReference>
<reference evidence="8 9" key="1">
    <citation type="submission" date="2018-05" db="EMBL/GenBank/DDBJ databases">
        <title>Lujinxingia marina gen. nov. sp. nov., a new facultative anaerobic member of the class Deltaproteobacteria, and proposal of Lujinxingaceae fam. nov.</title>
        <authorList>
            <person name="Li C.-M."/>
        </authorList>
    </citation>
    <scope>NUCLEOTIDE SEQUENCE [LARGE SCALE GENOMIC DNA]</scope>
    <source>
        <strain evidence="8 9">B210</strain>
    </source>
</reference>
<evidence type="ECO:0000313" key="8">
    <source>
        <dbReference type="EMBL" id="RAL21748.1"/>
    </source>
</evidence>
<keyword evidence="5" id="KW-0067">ATP-binding</keyword>
<dbReference type="FunFam" id="3.40.50.300:FF:000137">
    <property type="entry name" value="Replication-associated recombination protein A"/>
    <property type="match status" value="1"/>
</dbReference>
<dbReference type="GO" id="GO:0006261">
    <property type="term" value="P:DNA-templated DNA replication"/>
    <property type="evidence" value="ECO:0007669"/>
    <property type="project" value="TreeGrafter"/>
</dbReference>
<dbReference type="Pfam" id="PF12002">
    <property type="entry name" value="MgsA_C"/>
    <property type="match status" value="1"/>
</dbReference>
<dbReference type="GO" id="GO:0009378">
    <property type="term" value="F:four-way junction helicase activity"/>
    <property type="evidence" value="ECO:0007669"/>
    <property type="project" value="InterPro"/>
</dbReference>
<dbReference type="InterPro" id="IPR032423">
    <property type="entry name" value="AAA_assoc_2"/>
</dbReference>
<gene>
    <name evidence="8" type="ORF">DL240_12925</name>
</gene>
<dbReference type="GO" id="GO:0003677">
    <property type="term" value="F:DNA binding"/>
    <property type="evidence" value="ECO:0007669"/>
    <property type="project" value="InterPro"/>
</dbReference>
<feature type="region of interest" description="Disordered" evidence="6">
    <location>
        <begin position="406"/>
        <end position="449"/>
    </location>
</feature>
<evidence type="ECO:0000256" key="4">
    <source>
        <dbReference type="ARBA" id="ARBA00022741"/>
    </source>
</evidence>
<proteinExistence type="inferred from homology"/>
<dbReference type="SMART" id="SM00382">
    <property type="entry name" value="AAA"/>
    <property type="match status" value="1"/>
</dbReference>
<dbReference type="Pfam" id="PF16193">
    <property type="entry name" value="AAA_assoc_2"/>
    <property type="match status" value="1"/>
</dbReference>
<dbReference type="Gene3D" id="1.10.3710.10">
    <property type="entry name" value="DNA polymerase III clamp loader subunits, C-terminal domain"/>
    <property type="match status" value="1"/>
</dbReference>
<dbReference type="InterPro" id="IPR051314">
    <property type="entry name" value="AAA_ATPase_RarA/MGS1/WRNIP1"/>
</dbReference>
<comment type="caution">
    <text evidence="8">The sequence shown here is derived from an EMBL/GenBank/DDBJ whole genome shotgun (WGS) entry which is preliminary data.</text>
</comment>
<comment type="function">
    <text evidence="1">DNA-dependent ATPase that plays important roles in cellular responses to stalled DNA replication processes.</text>
</comment>
<evidence type="ECO:0000256" key="6">
    <source>
        <dbReference type="SAM" id="MobiDB-lite"/>
    </source>
</evidence>
<dbReference type="Pfam" id="PF05496">
    <property type="entry name" value="RuvB_N"/>
    <property type="match status" value="1"/>
</dbReference>
<dbReference type="EMBL" id="QHKO01000005">
    <property type="protein sequence ID" value="RAL21748.1"/>
    <property type="molecule type" value="Genomic_DNA"/>
</dbReference>
<dbReference type="CDD" id="cd00009">
    <property type="entry name" value="AAA"/>
    <property type="match status" value="1"/>
</dbReference>
<dbReference type="Proteomes" id="UP000249169">
    <property type="component" value="Unassembled WGS sequence"/>
</dbReference>
<dbReference type="Gene3D" id="1.20.272.10">
    <property type="match status" value="1"/>
</dbReference>
<dbReference type="InterPro" id="IPR008921">
    <property type="entry name" value="DNA_pol3_clamp-load_cplx_C"/>
</dbReference>
<evidence type="ECO:0000256" key="2">
    <source>
        <dbReference type="ARBA" id="ARBA00008959"/>
    </source>
</evidence>
<dbReference type="GO" id="GO:0000731">
    <property type="term" value="P:DNA synthesis involved in DNA repair"/>
    <property type="evidence" value="ECO:0007669"/>
    <property type="project" value="TreeGrafter"/>
</dbReference>
<dbReference type="GO" id="GO:0005524">
    <property type="term" value="F:ATP binding"/>
    <property type="evidence" value="ECO:0007669"/>
    <property type="project" value="UniProtKB-KW"/>
</dbReference>
<dbReference type="FunFam" id="1.20.272.10:FF:000001">
    <property type="entry name" value="Putative AAA family ATPase"/>
    <property type="match status" value="1"/>
</dbReference>
<dbReference type="CDD" id="cd18139">
    <property type="entry name" value="HLD_clamp_RarA"/>
    <property type="match status" value="1"/>
</dbReference>
<dbReference type="OrthoDB" id="9778364at2"/>
<dbReference type="GO" id="GO:0008047">
    <property type="term" value="F:enzyme activator activity"/>
    <property type="evidence" value="ECO:0007669"/>
    <property type="project" value="TreeGrafter"/>
</dbReference>
<accession>A0A328C7X4</accession>
<dbReference type="InterPro" id="IPR027417">
    <property type="entry name" value="P-loop_NTPase"/>
</dbReference>
<keyword evidence="3" id="KW-0235">DNA replication</keyword>
<evidence type="ECO:0000256" key="1">
    <source>
        <dbReference type="ARBA" id="ARBA00002393"/>
    </source>
</evidence>
<dbReference type="Gene3D" id="1.10.8.60">
    <property type="match status" value="1"/>
</dbReference>
<protein>
    <submittedName>
        <fullName evidence="8">AAA family ATPase</fullName>
    </submittedName>
</protein>
<comment type="similarity">
    <text evidence="2">Belongs to the AAA ATPase family. RarA/MGS1/WRNIP1 subfamily.</text>
</comment>
<evidence type="ECO:0000313" key="9">
    <source>
        <dbReference type="Proteomes" id="UP000249169"/>
    </source>
</evidence>
<dbReference type="PANTHER" id="PTHR13779:SF7">
    <property type="entry name" value="ATPASE WRNIP1"/>
    <property type="match status" value="1"/>
</dbReference>
<evidence type="ECO:0000256" key="5">
    <source>
        <dbReference type="ARBA" id="ARBA00022840"/>
    </source>
</evidence>
<dbReference type="SUPFAM" id="SSF52540">
    <property type="entry name" value="P-loop containing nucleoside triphosphate hydrolases"/>
    <property type="match status" value="1"/>
</dbReference>
<organism evidence="8 9">
    <name type="scientific">Lujinxingia litoralis</name>
    <dbReference type="NCBI Taxonomy" id="2211119"/>
    <lineage>
        <taxon>Bacteria</taxon>
        <taxon>Deltaproteobacteria</taxon>
        <taxon>Bradymonadales</taxon>
        <taxon>Lujinxingiaceae</taxon>
        <taxon>Lujinxingia</taxon>
    </lineage>
</organism>
<feature type="domain" description="AAA+ ATPase" evidence="7">
    <location>
        <begin position="43"/>
        <end position="160"/>
    </location>
</feature>
<evidence type="ECO:0000259" key="7">
    <source>
        <dbReference type="SMART" id="SM00382"/>
    </source>
</evidence>